<dbReference type="InterPro" id="IPR011335">
    <property type="entry name" value="Restrct_endonuc-II-like"/>
</dbReference>
<name>A0A2N3HXQ9_9BACT</name>
<dbReference type="PANTHER" id="PTHR34039">
    <property type="entry name" value="UPF0102 PROTEIN YRAN"/>
    <property type="match status" value="1"/>
</dbReference>
<dbReference type="Proteomes" id="UP000233535">
    <property type="component" value="Unassembled WGS sequence"/>
</dbReference>
<proteinExistence type="inferred from homology"/>
<gene>
    <name evidence="3" type="ORF">BZG02_11515</name>
</gene>
<dbReference type="CDD" id="cd20736">
    <property type="entry name" value="PoNe_Nuclease"/>
    <property type="match status" value="1"/>
</dbReference>
<reference evidence="3 4" key="1">
    <citation type="journal article" date="2017" name="Front. Microbiol.">
        <title>Labilibaculum manganireducens gen. nov., sp. nov. and Labilibaculum filiforme sp. nov., Novel Bacteroidetes Isolated from Subsurface Sediments of the Baltic Sea.</title>
        <authorList>
            <person name="Vandieken V."/>
            <person name="Marshall I.P."/>
            <person name="Niemann H."/>
            <person name="Engelen B."/>
            <person name="Cypionka H."/>
        </authorList>
    </citation>
    <scope>NUCLEOTIDE SEQUENCE [LARGE SCALE GENOMIC DNA]</scope>
    <source>
        <strain evidence="3 4">59.16B</strain>
    </source>
</reference>
<dbReference type="HAMAP" id="MF_00048">
    <property type="entry name" value="UPF0102"/>
    <property type="match status" value="1"/>
</dbReference>
<comment type="caution">
    <text evidence="3">The sequence shown here is derived from an EMBL/GenBank/DDBJ whole genome shotgun (WGS) entry which is preliminary data.</text>
</comment>
<dbReference type="Pfam" id="PF02021">
    <property type="entry name" value="UPF0102"/>
    <property type="match status" value="1"/>
</dbReference>
<sequence>MAEHNDLGKLGEDLATNYLLKCGYRILDRNWIYQKKELDIVALKDNLLVVVEVKSRSTEYFEHPADAITLSKIKFLVRATQGYVDSKEIEQEVRFDVISVIKKGLKFEIEHIEDAFSAPID</sequence>
<dbReference type="NCBIfam" id="NF009154">
    <property type="entry name" value="PRK12497.3-3"/>
    <property type="match status" value="1"/>
</dbReference>
<protein>
    <recommendedName>
        <fullName evidence="2">UPF0102 protein BZG02_11515</fullName>
    </recommendedName>
</protein>
<dbReference type="Gene3D" id="3.40.1350.10">
    <property type="match status" value="1"/>
</dbReference>
<dbReference type="InterPro" id="IPR011856">
    <property type="entry name" value="tRNA_endonuc-like_dom_sf"/>
</dbReference>
<dbReference type="InterPro" id="IPR003509">
    <property type="entry name" value="UPF0102_YraN-like"/>
</dbReference>
<organism evidence="3 4">
    <name type="scientific">Labilibaculum filiforme</name>
    <dbReference type="NCBI Taxonomy" id="1940526"/>
    <lineage>
        <taxon>Bacteria</taxon>
        <taxon>Pseudomonadati</taxon>
        <taxon>Bacteroidota</taxon>
        <taxon>Bacteroidia</taxon>
        <taxon>Marinilabiliales</taxon>
        <taxon>Marinifilaceae</taxon>
        <taxon>Labilibaculum</taxon>
    </lineage>
</organism>
<dbReference type="RefSeq" id="WP_101261590.1">
    <property type="nucleotide sequence ID" value="NZ_MVDD01000007.1"/>
</dbReference>
<accession>A0A2N3HXQ9</accession>
<dbReference type="PANTHER" id="PTHR34039:SF1">
    <property type="entry name" value="UPF0102 PROTEIN YRAN"/>
    <property type="match status" value="1"/>
</dbReference>
<dbReference type="SUPFAM" id="SSF52980">
    <property type="entry name" value="Restriction endonuclease-like"/>
    <property type="match status" value="1"/>
</dbReference>
<dbReference type="OrthoDB" id="9802516at2"/>
<dbReference type="AlphaFoldDB" id="A0A2N3HXQ9"/>
<dbReference type="GO" id="GO:0003676">
    <property type="term" value="F:nucleic acid binding"/>
    <property type="evidence" value="ECO:0007669"/>
    <property type="project" value="InterPro"/>
</dbReference>
<evidence type="ECO:0000256" key="1">
    <source>
        <dbReference type="ARBA" id="ARBA00006738"/>
    </source>
</evidence>
<evidence type="ECO:0000313" key="3">
    <source>
        <dbReference type="EMBL" id="PKQ62817.1"/>
    </source>
</evidence>
<dbReference type="EMBL" id="MVDD01000007">
    <property type="protein sequence ID" value="PKQ62817.1"/>
    <property type="molecule type" value="Genomic_DNA"/>
</dbReference>
<comment type="similarity">
    <text evidence="1 2">Belongs to the UPF0102 family.</text>
</comment>
<evidence type="ECO:0000256" key="2">
    <source>
        <dbReference type="HAMAP-Rule" id="MF_00048"/>
    </source>
</evidence>
<evidence type="ECO:0000313" key="4">
    <source>
        <dbReference type="Proteomes" id="UP000233535"/>
    </source>
</evidence>
<keyword evidence="4" id="KW-1185">Reference proteome</keyword>